<name>A0A6J5R0B8_9CAUD</name>
<organism evidence="2">
    <name type="scientific">uncultured Caudovirales phage</name>
    <dbReference type="NCBI Taxonomy" id="2100421"/>
    <lineage>
        <taxon>Viruses</taxon>
        <taxon>Duplodnaviria</taxon>
        <taxon>Heunggongvirae</taxon>
        <taxon>Uroviricota</taxon>
        <taxon>Caudoviricetes</taxon>
        <taxon>Peduoviridae</taxon>
        <taxon>Maltschvirus</taxon>
        <taxon>Maltschvirus maltsch</taxon>
    </lineage>
</organism>
<gene>
    <name evidence="2" type="ORF">UFOVP1169_56</name>
</gene>
<feature type="compositionally biased region" description="Basic and acidic residues" evidence="1">
    <location>
        <begin position="43"/>
        <end position="52"/>
    </location>
</feature>
<evidence type="ECO:0000256" key="1">
    <source>
        <dbReference type="SAM" id="MobiDB-lite"/>
    </source>
</evidence>
<reference evidence="2" key="1">
    <citation type="submission" date="2020-05" db="EMBL/GenBank/DDBJ databases">
        <authorList>
            <person name="Chiriac C."/>
            <person name="Salcher M."/>
            <person name="Ghai R."/>
            <person name="Kavagutti S V."/>
        </authorList>
    </citation>
    <scope>NUCLEOTIDE SEQUENCE</scope>
</reference>
<accession>A0A6J5R0B8</accession>
<protein>
    <submittedName>
        <fullName evidence="2">Uncharacterized protein</fullName>
    </submittedName>
</protein>
<proteinExistence type="predicted"/>
<sequence>MKFAHIETGAALDPQFDTDAGKYAARFAPGIMAQWVISQVPDDTQHGAKDNGDGTFTNPGPPPAKAVPLTLSATGFQDACETGLGSTARFGKIIRDMAESADDQVFSTYQRFIKSTTFDKSKAAPLFSLLVSKGLMTAPERTAILAAWPEA</sequence>
<evidence type="ECO:0000313" key="2">
    <source>
        <dbReference type="EMBL" id="CAB4188086.1"/>
    </source>
</evidence>
<feature type="region of interest" description="Disordered" evidence="1">
    <location>
        <begin position="42"/>
        <end position="64"/>
    </location>
</feature>
<dbReference type="EMBL" id="LR797114">
    <property type="protein sequence ID" value="CAB4188086.1"/>
    <property type="molecule type" value="Genomic_DNA"/>
</dbReference>